<dbReference type="InterPro" id="IPR020889">
    <property type="entry name" value="LipoPS_assembly_LptD"/>
</dbReference>
<evidence type="ECO:0000256" key="2">
    <source>
        <dbReference type="ARBA" id="ARBA00023136"/>
    </source>
</evidence>
<feature type="signal peptide" evidence="4">
    <location>
        <begin position="1"/>
        <end position="47"/>
    </location>
</feature>
<keyword evidence="2 4" id="KW-0472">Membrane</keyword>
<dbReference type="InterPro" id="IPR005653">
    <property type="entry name" value="OstA-like_N"/>
</dbReference>
<comment type="subcellular location">
    <subcellularLocation>
        <location evidence="4">Cell outer membrane</location>
    </subcellularLocation>
</comment>
<evidence type="ECO:0000256" key="3">
    <source>
        <dbReference type="ARBA" id="ARBA00023237"/>
    </source>
</evidence>
<feature type="compositionally biased region" description="Basic and acidic residues" evidence="5">
    <location>
        <begin position="332"/>
        <end position="347"/>
    </location>
</feature>
<comment type="similarity">
    <text evidence="4">Belongs to the LptD family.</text>
</comment>
<dbReference type="Proteomes" id="UP000636453">
    <property type="component" value="Unassembled WGS sequence"/>
</dbReference>
<dbReference type="EMBL" id="BNCF01000001">
    <property type="protein sequence ID" value="GHE24747.1"/>
    <property type="molecule type" value="Genomic_DNA"/>
</dbReference>
<evidence type="ECO:0000259" key="7">
    <source>
        <dbReference type="Pfam" id="PF04453"/>
    </source>
</evidence>
<dbReference type="PANTHER" id="PTHR30189">
    <property type="entry name" value="LPS-ASSEMBLY PROTEIN"/>
    <property type="match status" value="1"/>
</dbReference>
<feature type="domain" description="LptD C-terminal" evidence="7">
    <location>
        <begin position="348"/>
        <end position="743"/>
    </location>
</feature>
<proteinExistence type="inferred from homology"/>
<dbReference type="GO" id="GO:0009279">
    <property type="term" value="C:cell outer membrane"/>
    <property type="evidence" value="ECO:0007669"/>
    <property type="project" value="UniProtKB-SubCell"/>
</dbReference>
<organism evidence="8 9">
    <name type="scientific">Vulcaniibacterium thermophilum</name>
    <dbReference type="NCBI Taxonomy" id="1169913"/>
    <lineage>
        <taxon>Bacteria</taxon>
        <taxon>Pseudomonadati</taxon>
        <taxon>Pseudomonadota</taxon>
        <taxon>Gammaproteobacteria</taxon>
        <taxon>Lysobacterales</taxon>
        <taxon>Lysobacteraceae</taxon>
        <taxon>Vulcaniibacterium</taxon>
    </lineage>
</organism>
<keyword evidence="1 4" id="KW-0732">Signal</keyword>
<evidence type="ECO:0000256" key="4">
    <source>
        <dbReference type="HAMAP-Rule" id="MF_01411"/>
    </source>
</evidence>
<evidence type="ECO:0000313" key="9">
    <source>
        <dbReference type="Proteomes" id="UP000636453"/>
    </source>
</evidence>
<gene>
    <name evidence="4 8" type="primary">lptD</name>
    <name evidence="8" type="ORF">GCM10007167_00380</name>
</gene>
<comment type="function">
    <text evidence="4">Together with LptE, is involved in the assembly of lipopolysaccharide (LPS) at the surface of the outer membrane.</text>
</comment>
<dbReference type="InterPro" id="IPR050218">
    <property type="entry name" value="LptD"/>
</dbReference>
<keyword evidence="3 4" id="KW-0998">Cell outer membrane</keyword>
<evidence type="ECO:0000313" key="8">
    <source>
        <dbReference type="EMBL" id="GHE24747.1"/>
    </source>
</evidence>
<dbReference type="HAMAP" id="MF_01411">
    <property type="entry name" value="LPS_assembly_LptD"/>
    <property type="match status" value="1"/>
</dbReference>
<protein>
    <recommendedName>
        <fullName evidence="4">LPS-assembly protein LptD</fullName>
    </recommendedName>
</protein>
<dbReference type="GO" id="GO:1990351">
    <property type="term" value="C:transporter complex"/>
    <property type="evidence" value="ECO:0007669"/>
    <property type="project" value="TreeGrafter"/>
</dbReference>
<dbReference type="GO" id="GO:0015920">
    <property type="term" value="P:lipopolysaccharide transport"/>
    <property type="evidence" value="ECO:0007669"/>
    <property type="project" value="InterPro"/>
</dbReference>
<feature type="domain" description="Organic solvent tolerance-like N-terminal" evidence="6">
    <location>
        <begin position="101"/>
        <end position="222"/>
    </location>
</feature>
<evidence type="ECO:0000256" key="1">
    <source>
        <dbReference type="ARBA" id="ARBA00022729"/>
    </source>
</evidence>
<dbReference type="InterPro" id="IPR007543">
    <property type="entry name" value="LptD_C"/>
</dbReference>
<dbReference type="PANTHER" id="PTHR30189:SF1">
    <property type="entry name" value="LPS-ASSEMBLY PROTEIN LPTD"/>
    <property type="match status" value="1"/>
</dbReference>
<reference evidence="8" key="2">
    <citation type="submission" date="2020-09" db="EMBL/GenBank/DDBJ databases">
        <authorList>
            <person name="Sun Q."/>
            <person name="Kim S."/>
        </authorList>
    </citation>
    <scope>NUCLEOTIDE SEQUENCE</scope>
    <source>
        <strain evidence="8">KCTC 32020</strain>
    </source>
</reference>
<name>A0A919D8F7_9GAMM</name>
<comment type="caution">
    <text evidence="8">The sequence shown here is derived from an EMBL/GenBank/DDBJ whole genome shotgun (WGS) entry which is preliminary data.</text>
</comment>
<dbReference type="GO" id="GO:0043165">
    <property type="term" value="P:Gram-negative-bacterium-type cell outer membrane assembly"/>
    <property type="evidence" value="ECO:0007669"/>
    <property type="project" value="UniProtKB-UniRule"/>
</dbReference>
<comment type="caution">
    <text evidence="4">Lacks conserved residue(s) required for the propagation of feature annotation.</text>
</comment>
<evidence type="ECO:0000256" key="5">
    <source>
        <dbReference type="SAM" id="MobiDB-lite"/>
    </source>
</evidence>
<comment type="subunit">
    <text evidence="4">Component of the lipopolysaccharide transport and assembly complex. Interacts with LptE and LptA.</text>
</comment>
<dbReference type="Pfam" id="PF04453">
    <property type="entry name" value="LptD"/>
    <property type="match status" value="1"/>
</dbReference>
<reference evidence="8" key="1">
    <citation type="journal article" date="2014" name="Int. J. Syst. Evol. Microbiol.">
        <title>Complete genome sequence of Corynebacterium casei LMG S-19264T (=DSM 44701T), isolated from a smear-ripened cheese.</title>
        <authorList>
            <consortium name="US DOE Joint Genome Institute (JGI-PGF)"/>
            <person name="Walter F."/>
            <person name="Albersmeier A."/>
            <person name="Kalinowski J."/>
            <person name="Ruckert C."/>
        </authorList>
    </citation>
    <scope>NUCLEOTIDE SEQUENCE</scope>
    <source>
        <strain evidence="8">KCTC 32020</strain>
    </source>
</reference>
<keyword evidence="9" id="KW-1185">Reference proteome</keyword>
<dbReference type="Pfam" id="PF03968">
    <property type="entry name" value="LptD_N"/>
    <property type="match status" value="1"/>
</dbReference>
<sequence precursor="true">MASALPHRKPSGKLAAVFRLPGTVLVRKPLRLLPLSICIALALPAFAAEGEDEENWGLCPIEDVVPVFPDAPAPTGDAGTRVQFPTDISGDLLDGQLEGEADDTAVIRGNVTLTRGDQFLGTDQMTYNPETGRYVAEGSVRYQDSGMRITATRAEGDQQADRHRIEDVRYQLTRRRGNGGAERVELRGDHGALIGSTYSTCAPSQRAWELRAERIDIDTAEGLGVARNATLRVGKVPVLYVPWFMFPVDDRRRTGLLYPRVGNSGRNGFDWRQPIYLNLAPNYDATLEPRLMSKRGVALGGEFRWLYGQGNGRVAGTWMPDDQLPDDEPDRYDDNRDGVSTEAERPGRNRGMFHLDAQHRLDTRWHAATNLNWVSDTHYVEDFSSSTLTNSAYFVSSDIGVFGRGRNWEASLSADHYQLADYTLSDANLPFHRLPRLVARWSQPFGRLLEVGVDAEAVRFDHEVFGGGSRLDARPYVSATIGGAAWYVAPRLAWRYTGYALENDTADALAEARARAFAAENGVPYTPALDASFRNRSPSRSLPIGSIDAGVYFDRSFRFRGERFLQTLEPRVFYLRVPYENQDDLPLFDTNLMSFSWGQLFRDNRYTGADRQADANQITTALTTRFISEDDGRERLSASLGQIHYLDESRVRLYAGEPSIERGRSAWVAEVGFMPDDRWSIGAAYQWNPKFRREDLASLRVRYLVGEAGVINLGYRYRRDPATGNDLLEQADLSFLYPINQNWSVVGRYYYSLLEKKELETIAGVQWESCCLAVRVVGRRYLRNRTGELNNALQVEFELKGLGSAGQKTERVLRRAILGYDRDDLYLVPPSSIPRGPVDDTSDPLP</sequence>
<feature type="chain" id="PRO_5038196501" description="LPS-assembly protein LptD" evidence="4">
    <location>
        <begin position="48"/>
        <end position="846"/>
    </location>
</feature>
<dbReference type="AlphaFoldDB" id="A0A919D8F7"/>
<feature type="region of interest" description="Disordered" evidence="5">
    <location>
        <begin position="317"/>
        <end position="347"/>
    </location>
</feature>
<accession>A0A919D8F7</accession>
<evidence type="ECO:0000259" key="6">
    <source>
        <dbReference type="Pfam" id="PF03968"/>
    </source>
</evidence>